<evidence type="ECO:0000256" key="2">
    <source>
        <dbReference type="ARBA" id="ARBA00004651"/>
    </source>
</evidence>
<dbReference type="Pfam" id="PF12860">
    <property type="entry name" value="PAS_7"/>
    <property type="match status" value="1"/>
</dbReference>
<dbReference type="FunFam" id="3.30.565.10:FF:000010">
    <property type="entry name" value="Sensor histidine kinase RcsC"/>
    <property type="match status" value="1"/>
</dbReference>
<comment type="caution">
    <text evidence="17">The sequence shown here is derived from an EMBL/GenBank/DDBJ whole genome shotgun (WGS) entry which is preliminary data.</text>
</comment>
<dbReference type="GO" id="GO:0005524">
    <property type="term" value="F:ATP binding"/>
    <property type="evidence" value="ECO:0007669"/>
    <property type="project" value="UniProtKB-KW"/>
</dbReference>
<dbReference type="Gene3D" id="1.10.287.130">
    <property type="match status" value="1"/>
</dbReference>
<evidence type="ECO:0000313" key="17">
    <source>
        <dbReference type="EMBL" id="MBI1493927.1"/>
    </source>
</evidence>
<dbReference type="Pfam" id="PF02518">
    <property type="entry name" value="HATPase_c"/>
    <property type="match status" value="1"/>
</dbReference>
<evidence type="ECO:0000256" key="6">
    <source>
        <dbReference type="ARBA" id="ARBA00022679"/>
    </source>
</evidence>
<gene>
    <name evidence="17" type="ORF">H1D41_09800</name>
</gene>
<dbReference type="CDD" id="cd00082">
    <property type="entry name" value="HisKA"/>
    <property type="match status" value="1"/>
</dbReference>
<dbReference type="PANTHER" id="PTHR45339:SF1">
    <property type="entry name" value="HYBRID SIGNAL TRANSDUCTION HISTIDINE KINASE J"/>
    <property type="match status" value="1"/>
</dbReference>
<dbReference type="Pfam" id="PF00512">
    <property type="entry name" value="HisKA"/>
    <property type="match status" value="1"/>
</dbReference>
<feature type="modified residue" description="4-aspartylphosphate" evidence="14">
    <location>
        <position position="550"/>
    </location>
</feature>
<dbReference type="InterPro" id="IPR001789">
    <property type="entry name" value="Sig_transdc_resp-reg_receiver"/>
</dbReference>
<dbReference type="SUPFAM" id="SSF52172">
    <property type="entry name" value="CheY-like"/>
    <property type="match status" value="1"/>
</dbReference>
<feature type="domain" description="Histidine kinase" evidence="15">
    <location>
        <begin position="222"/>
        <end position="444"/>
    </location>
</feature>
<feature type="domain" description="Response regulatory" evidence="16">
    <location>
        <begin position="501"/>
        <end position="620"/>
    </location>
</feature>
<dbReference type="SMART" id="SM00387">
    <property type="entry name" value="HATPase_c"/>
    <property type="match status" value="1"/>
</dbReference>
<evidence type="ECO:0000256" key="8">
    <source>
        <dbReference type="ARBA" id="ARBA00022741"/>
    </source>
</evidence>
<reference evidence="17" key="1">
    <citation type="submission" date="2020-10" db="EMBL/GenBank/DDBJ databases">
        <title>Paenihalocynthiibacter styelae gen. nov., sp. nov., isolated from stalked sea squirt Styela clava.</title>
        <authorList>
            <person name="Kim Y.-O."/>
            <person name="Yoon J.-H."/>
        </authorList>
    </citation>
    <scope>NUCLEOTIDE SEQUENCE</scope>
    <source>
        <strain evidence="17">MYP1-1</strain>
    </source>
</reference>
<name>A0A8J7LW58_9RHOB</name>
<dbReference type="InterPro" id="IPR004358">
    <property type="entry name" value="Sig_transdc_His_kin-like_C"/>
</dbReference>
<dbReference type="EMBL" id="JADCKQ010000006">
    <property type="protein sequence ID" value="MBI1493927.1"/>
    <property type="molecule type" value="Genomic_DNA"/>
</dbReference>
<evidence type="ECO:0000259" key="15">
    <source>
        <dbReference type="PROSITE" id="PS50109"/>
    </source>
</evidence>
<dbReference type="Proteomes" id="UP000640583">
    <property type="component" value="Unassembled WGS sequence"/>
</dbReference>
<evidence type="ECO:0000256" key="11">
    <source>
        <dbReference type="ARBA" id="ARBA00022989"/>
    </source>
</evidence>
<dbReference type="FunFam" id="1.10.287.130:FF:000003">
    <property type="entry name" value="Histidine kinase"/>
    <property type="match status" value="1"/>
</dbReference>
<dbReference type="EC" id="2.7.13.3" evidence="3"/>
<keyword evidence="6" id="KW-0808">Transferase</keyword>
<dbReference type="SUPFAM" id="SSF47384">
    <property type="entry name" value="Homodimeric domain of signal transducing histidine kinase"/>
    <property type="match status" value="1"/>
</dbReference>
<comment type="subcellular location">
    <subcellularLocation>
        <location evidence="2">Cell membrane</location>
        <topology evidence="2">Multi-pass membrane protein</topology>
    </subcellularLocation>
</comment>
<dbReference type="InterPro" id="IPR036097">
    <property type="entry name" value="HisK_dim/P_sf"/>
</dbReference>
<comment type="catalytic activity">
    <reaction evidence="1">
        <text>ATP + protein L-histidine = ADP + protein N-phospho-L-histidine.</text>
        <dbReference type="EC" id="2.7.13.3"/>
    </reaction>
</comment>
<dbReference type="InterPro" id="IPR003661">
    <property type="entry name" value="HisK_dim/P_dom"/>
</dbReference>
<dbReference type="CDD" id="cd17546">
    <property type="entry name" value="REC_hyHK_CKI1_RcsC-like"/>
    <property type="match status" value="1"/>
</dbReference>
<evidence type="ECO:0000256" key="1">
    <source>
        <dbReference type="ARBA" id="ARBA00000085"/>
    </source>
</evidence>
<dbReference type="PRINTS" id="PR00344">
    <property type="entry name" value="BCTRLSENSOR"/>
</dbReference>
<accession>A0A8J7LW58</accession>
<dbReference type="CDD" id="cd16922">
    <property type="entry name" value="HATPase_EvgS-ArcB-TorS-like"/>
    <property type="match status" value="1"/>
</dbReference>
<dbReference type="GO" id="GO:0000155">
    <property type="term" value="F:phosphorelay sensor kinase activity"/>
    <property type="evidence" value="ECO:0007669"/>
    <property type="project" value="InterPro"/>
</dbReference>
<evidence type="ECO:0000256" key="12">
    <source>
        <dbReference type="ARBA" id="ARBA00023012"/>
    </source>
</evidence>
<organism evidence="17 18">
    <name type="scientific">Halocynthiibacter styelae</name>
    <dbReference type="NCBI Taxonomy" id="2761955"/>
    <lineage>
        <taxon>Bacteria</taxon>
        <taxon>Pseudomonadati</taxon>
        <taxon>Pseudomonadota</taxon>
        <taxon>Alphaproteobacteria</taxon>
        <taxon>Rhodobacterales</taxon>
        <taxon>Paracoccaceae</taxon>
        <taxon>Halocynthiibacter</taxon>
    </lineage>
</organism>
<keyword evidence="9" id="KW-0418">Kinase</keyword>
<dbReference type="RefSeq" id="WP_228848734.1">
    <property type="nucleotide sequence ID" value="NZ_JADCKQ010000006.1"/>
</dbReference>
<dbReference type="PROSITE" id="PS50109">
    <property type="entry name" value="HIS_KIN"/>
    <property type="match status" value="1"/>
</dbReference>
<keyword evidence="11" id="KW-1133">Transmembrane helix</keyword>
<evidence type="ECO:0000256" key="13">
    <source>
        <dbReference type="ARBA" id="ARBA00023136"/>
    </source>
</evidence>
<dbReference type="InterPro" id="IPR036890">
    <property type="entry name" value="HATPase_C_sf"/>
</dbReference>
<evidence type="ECO:0000256" key="10">
    <source>
        <dbReference type="ARBA" id="ARBA00022840"/>
    </source>
</evidence>
<evidence type="ECO:0000259" key="16">
    <source>
        <dbReference type="PROSITE" id="PS50110"/>
    </source>
</evidence>
<dbReference type="InterPro" id="IPR003594">
    <property type="entry name" value="HATPase_dom"/>
</dbReference>
<keyword evidence="4" id="KW-1003">Cell membrane</keyword>
<evidence type="ECO:0000256" key="5">
    <source>
        <dbReference type="ARBA" id="ARBA00022553"/>
    </source>
</evidence>
<dbReference type="InterPro" id="IPR005467">
    <property type="entry name" value="His_kinase_dom"/>
</dbReference>
<dbReference type="SUPFAM" id="SSF55874">
    <property type="entry name" value="ATPase domain of HSP90 chaperone/DNA topoisomerase II/histidine kinase"/>
    <property type="match status" value="1"/>
</dbReference>
<evidence type="ECO:0000256" key="9">
    <source>
        <dbReference type="ARBA" id="ARBA00022777"/>
    </source>
</evidence>
<dbReference type="Pfam" id="PF00072">
    <property type="entry name" value="Response_reg"/>
    <property type="match status" value="1"/>
</dbReference>
<keyword evidence="10" id="KW-0067">ATP-binding</keyword>
<sequence>MNLSDKLAHERRGRLAAERLLELKQVELFDANKRLGDHALELSDQIIEKREEADYFREEAEHLKGENTQVRSDLNTAEQRLWNSIQTIQDGFAVFDSAQRLVTANDNFIQIFDGLEEASPGATYGRLIELLAEEGAIDIGIKHPSEWQAEMLERWLLPSPPDITVKLWNQRFIKVIDRRAANGDTVTLAHDITATIRYEEELKQARDRSEAANRAKSSFLANMSHELRTPMNGVVGMAQLLDDGELNEEQKLYVDTIRSSGEALLVIINDVLDYSKVEAGKLELTPETFNLHQAVDEICTLLRPTATEKGLKLDLIWEEGLPDRFIADPGRIRQVMVNLLGNAIKFTLAGKVTLKVGGIEMADPEQILVRIEVEDTGIGIKRDQLEHIFGEFNQAEDEHSRSFDGTGLGLAITRELVELMGGEIWVDSIVGEGSCFGLKIPLPFIPLEPSNNRIIAGLHTKLPTDAPGAGPESASEDTAEIIEEITYASAKPEPSALRQMRVLAAEDNKTNRLVFSKMVKTLNIDLKFAENGLEAVEYWQEFQPDLVFMDISMPKMDGKQATSEIRKLEAEAGIDPVPVVAVTAHAMDGDADSIFAAGVTHYLTKPLKKALILEQIHGALPKGCEAIE</sequence>
<evidence type="ECO:0000256" key="14">
    <source>
        <dbReference type="PROSITE-ProRule" id="PRU00169"/>
    </source>
</evidence>
<keyword evidence="5 14" id="KW-0597">Phosphoprotein</keyword>
<dbReference type="PANTHER" id="PTHR45339">
    <property type="entry name" value="HYBRID SIGNAL TRANSDUCTION HISTIDINE KINASE J"/>
    <property type="match status" value="1"/>
</dbReference>
<keyword evidence="18" id="KW-1185">Reference proteome</keyword>
<keyword evidence="7" id="KW-0812">Transmembrane</keyword>
<dbReference type="SMART" id="SM00448">
    <property type="entry name" value="REC"/>
    <property type="match status" value="1"/>
</dbReference>
<dbReference type="Gene3D" id="3.30.565.10">
    <property type="entry name" value="Histidine kinase-like ATPase, C-terminal domain"/>
    <property type="match status" value="1"/>
</dbReference>
<dbReference type="AlphaFoldDB" id="A0A8J7LW58"/>
<keyword evidence="13" id="KW-0472">Membrane</keyword>
<keyword evidence="8" id="KW-0547">Nucleotide-binding</keyword>
<evidence type="ECO:0000256" key="3">
    <source>
        <dbReference type="ARBA" id="ARBA00012438"/>
    </source>
</evidence>
<dbReference type="InterPro" id="IPR011006">
    <property type="entry name" value="CheY-like_superfamily"/>
</dbReference>
<evidence type="ECO:0000256" key="7">
    <source>
        <dbReference type="ARBA" id="ARBA00022692"/>
    </source>
</evidence>
<dbReference type="Gene3D" id="3.40.50.2300">
    <property type="match status" value="1"/>
</dbReference>
<evidence type="ECO:0000313" key="18">
    <source>
        <dbReference type="Proteomes" id="UP000640583"/>
    </source>
</evidence>
<dbReference type="GO" id="GO:0005886">
    <property type="term" value="C:plasma membrane"/>
    <property type="evidence" value="ECO:0007669"/>
    <property type="project" value="UniProtKB-SubCell"/>
</dbReference>
<proteinExistence type="predicted"/>
<protein>
    <recommendedName>
        <fullName evidence="3">histidine kinase</fullName>
        <ecNumber evidence="3">2.7.13.3</ecNumber>
    </recommendedName>
</protein>
<keyword evidence="12" id="KW-0902">Two-component regulatory system</keyword>
<evidence type="ECO:0000256" key="4">
    <source>
        <dbReference type="ARBA" id="ARBA00022475"/>
    </source>
</evidence>
<dbReference type="PROSITE" id="PS50110">
    <property type="entry name" value="RESPONSE_REGULATORY"/>
    <property type="match status" value="1"/>
</dbReference>
<dbReference type="SMART" id="SM00388">
    <property type="entry name" value="HisKA"/>
    <property type="match status" value="1"/>
</dbReference>